<reference evidence="1" key="2">
    <citation type="submission" date="2020-08" db="EMBL/GenBank/DDBJ databases">
        <title>Plant Genome Project.</title>
        <authorList>
            <person name="Zhang R.-G."/>
        </authorList>
    </citation>
    <scope>NUCLEOTIDE SEQUENCE</scope>
    <source>
        <strain evidence="1">Huo1</strain>
        <tissue evidence="1">Leaf</tissue>
    </source>
</reference>
<accession>A0A8X8Z0Q1</accession>
<gene>
    <name evidence="1" type="ORF">SASPL_153138</name>
</gene>
<evidence type="ECO:0000313" key="2">
    <source>
        <dbReference type="Proteomes" id="UP000298416"/>
    </source>
</evidence>
<dbReference type="Proteomes" id="UP000298416">
    <property type="component" value="Unassembled WGS sequence"/>
</dbReference>
<evidence type="ECO:0000313" key="1">
    <source>
        <dbReference type="EMBL" id="KAG6387942.1"/>
    </source>
</evidence>
<comment type="caution">
    <text evidence="1">The sequence shown here is derived from an EMBL/GenBank/DDBJ whole genome shotgun (WGS) entry which is preliminary data.</text>
</comment>
<sequence length="291" mass="33573">MWPTYFLKTKLINKTDHQIDFEIIGRRDCPLRSMPAGESQRVRLNHILKLDDTTPIRVQTNGRIYDKLLNSDHILTIMRIVFKSEERADSSYELIAEGVAETYKGRYLNFGGLIDWDKKIYDKLPPRPSSMVEPSVIYENNLPLRSSQRSNIVEPSVNENALPLRNSPHPSIMEPSVINDNNPFLRLVNKTDQLIDFDVEHGYCPLVAMPAGESQRVAVHVVLNINFNRPTSPIRVLINGRFHGMWLHPYRIAKMTQIVFKYQHGLLIAEGSIESYFDRFFGCCIKLIYSI</sequence>
<dbReference type="EMBL" id="PNBA02000021">
    <property type="protein sequence ID" value="KAG6387942.1"/>
    <property type="molecule type" value="Genomic_DNA"/>
</dbReference>
<keyword evidence="2" id="KW-1185">Reference proteome</keyword>
<name>A0A8X8Z0Q1_SALSN</name>
<dbReference type="AlphaFoldDB" id="A0A8X8Z0Q1"/>
<reference evidence="1" key="1">
    <citation type="submission" date="2018-01" db="EMBL/GenBank/DDBJ databases">
        <authorList>
            <person name="Mao J.F."/>
        </authorList>
    </citation>
    <scope>NUCLEOTIDE SEQUENCE</scope>
    <source>
        <strain evidence="1">Huo1</strain>
        <tissue evidence="1">Leaf</tissue>
    </source>
</reference>
<organism evidence="1">
    <name type="scientific">Salvia splendens</name>
    <name type="common">Scarlet sage</name>
    <dbReference type="NCBI Taxonomy" id="180675"/>
    <lineage>
        <taxon>Eukaryota</taxon>
        <taxon>Viridiplantae</taxon>
        <taxon>Streptophyta</taxon>
        <taxon>Embryophyta</taxon>
        <taxon>Tracheophyta</taxon>
        <taxon>Spermatophyta</taxon>
        <taxon>Magnoliopsida</taxon>
        <taxon>eudicotyledons</taxon>
        <taxon>Gunneridae</taxon>
        <taxon>Pentapetalae</taxon>
        <taxon>asterids</taxon>
        <taxon>lamiids</taxon>
        <taxon>Lamiales</taxon>
        <taxon>Lamiaceae</taxon>
        <taxon>Nepetoideae</taxon>
        <taxon>Mentheae</taxon>
        <taxon>Salviinae</taxon>
        <taxon>Salvia</taxon>
        <taxon>Salvia subgen. Calosphace</taxon>
        <taxon>core Calosphace</taxon>
    </lineage>
</organism>
<proteinExistence type="predicted"/>
<protein>
    <submittedName>
        <fullName evidence="1">Uncharacterized protein</fullName>
    </submittedName>
</protein>